<dbReference type="AlphaFoldDB" id="A0A8H5B2V8"/>
<reference evidence="1 2" key="1">
    <citation type="journal article" date="2020" name="ISME J.">
        <title>Uncovering the hidden diversity of litter-decomposition mechanisms in mushroom-forming fungi.</title>
        <authorList>
            <person name="Floudas D."/>
            <person name="Bentzer J."/>
            <person name="Ahren D."/>
            <person name="Johansson T."/>
            <person name="Persson P."/>
            <person name="Tunlid A."/>
        </authorList>
    </citation>
    <scope>NUCLEOTIDE SEQUENCE [LARGE SCALE GENOMIC DNA]</scope>
    <source>
        <strain evidence="1 2">CBS 175.51</strain>
    </source>
</reference>
<dbReference type="GO" id="GO:0005737">
    <property type="term" value="C:cytoplasm"/>
    <property type="evidence" value="ECO:0007669"/>
    <property type="project" value="TreeGrafter"/>
</dbReference>
<dbReference type="Pfam" id="PF10294">
    <property type="entry name" value="Methyltransf_16"/>
    <property type="match status" value="1"/>
</dbReference>
<evidence type="ECO:0000313" key="1">
    <source>
        <dbReference type="EMBL" id="KAF5315755.1"/>
    </source>
</evidence>
<dbReference type="EMBL" id="JAACJK010000220">
    <property type="protein sequence ID" value="KAF5315755.1"/>
    <property type="molecule type" value="Genomic_DNA"/>
</dbReference>
<name>A0A8H5B2V8_9AGAR</name>
<protein>
    <submittedName>
        <fullName evidence="1">Uncharacterized protein</fullName>
    </submittedName>
</protein>
<dbReference type="SUPFAM" id="SSF53335">
    <property type="entry name" value="S-adenosyl-L-methionine-dependent methyltransferases"/>
    <property type="match status" value="1"/>
</dbReference>
<accession>A0A8H5B2V8</accession>
<sequence length="258" mass="28426">MALTFPQPAHTTKHISLLTHSFAAATFRLAQRSDGVSNGTALWLGGQVLAHYLAQHHRRFAATNPRALELGSGIGFTALALASLGWDVLATDTRNVVQSVLDNNIQANLTALPQSAGSIETRELDWTVPPDSWCWDNPRSVTSLADSPSPGLLQPPFDLIISADTVYSHELVTPLLRTVHALCTSSHSLSQKHPHVLLCVERRDPELVDTLFAEARDTWGFSVDRVPSTKLAKSLDKGGLKWSRSDWEDVEVWKLRLR</sequence>
<dbReference type="PANTHER" id="PTHR14614">
    <property type="entry name" value="HEPATOCELLULAR CARCINOMA-ASSOCIATED ANTIGEN"/>
    <property type="match status" value="1"/>
</dbReference>
<dbReference type="InterPro" id="IPR019410">
    <property type="entry name" value="Methyltransf_16"/>
</dbReference>
<evidence type="ECO:0000313" key="2">
    <source>
        <dbReference type="Proteomes" id="UP000541558"/>
    </source>
</evidence>
<dbReference type="InterPro" id="IPR029063">
    <property type="entry name" value="SAM-dependent_MTases_sf"/>
</dbReference>
<keyword evidence="2" id="KW-1185">Reference proteome</keyword>
<gene>
    <name evidence="1" type="ORF">D9611_004620</name>
</gene>
<proteinExistence type="predicted"/>
<organism evidence="1 2">
    <name type="scientific">Ephemerocybe angulata</name>
    <dbReference type="NCBI Taxonomy" id="980116"/>
    <lineage>
        <taxon>Eukaryota</taxon>
        <taxon>Fungi</taxon>
        <taxon>Dikarya</taxon>
        <taxon>Basidiomycota</taxon>
        <taxon>Agaricomycotina</taxon>
        <taxon>Agaricomycetes</taxon>
        <taxon>Agaricomycetidae</taxon>
        <taxon>Agaricales</taxon>
        <taxon>Agaricineae</taxon>
        <taxon>Psathyrellaceae</taxon>
        <taxon>Ephemerocybe</taxon>
    </lineage>
</organism>
<dbReference type="Gene3D" id="3.40.50.150">
    <property type="entry name" value="Vaccinia Virus protein VP39"/>
    <property type="match status" value="1"/>
</dbReference>
<comment type="caution">
    <text evidence="1">The sequence shown here is derived from an EMBL/GenBank/DDBJ whole genome shotgun (WGS) entry which is preliminary data.</text>
</comment>
<dbReference type="OrthoDB" id="194386at2759"/>
<dbReference type="Proteomes" id="UP000541558">
    <property type="component" value="Unassembled WGS sequence"/>
</dbReference>
<dbReference type="PANTHER" id="PTHR14614:SF162">
    <property type="entry name" value="EXPRESSED PROTEIN"/>
    <property type="match status" value="1"/>
</dbReference>
<dbReference type="GO" id="GO:0008757">
    <property type="term" value="F:S-adenosylmethionine-dependent methyltransferase activity"/>
    <property type="evidence" value="ECO:0007669"/>
    <property type="project" value="UniProtKB-ARBA"/>
</dbReference>
<dbReference type="GO" id="GO:0005634">
    <property type="term" value="C:nucleus"/>
    <property type="evidence" value="ECO:0007669"/>
    <property type="project" value="TreeGrafter"/>
</dbReference>